<comment type="caution">
    <text evidence="1">The sequence shown here is derived from an EMBL/GenBank/DDBJ whole genome shotgun (WGS) entry which is preliminary data.</text>
</comment>
<evidence type="ECO:0000313" key="1">
    <source>
        <dbReference type="EMBL" id="CAD5206085.1"/>
    </source>
</evidence>
<dbReference type="EMBL" id="CAJFCW020000001">
    <property type="protein sequence ID" value="CAG9080443.1"/>
    <property type="molecule type" value="Genomic_DNA"/>
</dbReference>
<dbReference type="Proteomes" id="UP000783686">
    <property type="component" value="Unassembled WGS sequence"/>
</dbReference>
<accession>A0A811JRX6</accession>
<gene>
    <name evidence="1" type="ORF">BOKJ2_LOCUS769</name>
</gene>
<keyword evidence="2" id="KW-1185">Reference proteome</keyword>
<reference evidence="1" key="1">
    <citation type="submission" date="2020-09" db="EMBL/GenBank/DDBJ databases">
        <authorList>
            <person name="Kikuchi T."/>
        </authorList>
    </citation>
    <scope>NUCLEOTIDE SEQUENCE</scope>
    <source>
        <strain evidence="1">SH1</strain>
    </source>
</reference>
<dbReference type="AlphaFoldDB" id="A0A811JRX6"/>
<protein>
    <recommendedName>
        <fullName evidence="3">Galectin</fullName>
    </recommendedName>
</protein>
<evidence type="ECO:0008006" key="3">
    <source>
        <dbReference type="Google" id="ProtNLM"/>
    </source>
</evidence>
<evidence type="ECO:0000313" key="2">
    <source>
        <dbReference type="Proteomes" id="UP000614601"/>
    </source>
</evidence>
<name>A0A811JRX6_9BILA</name>
<proteinExistence type="predicted"/>
<dbReference type="EMBL" id="CAJFDH010000001">
    <property type="protein sequence ID" value="CAD5206085.1"/>
    <property type="molecule type" value="Genomic_DNA"/>
</dbReference>
<sequence>MGRHIIQNDCETPCNNWDESTEISYDKEIHYLNPVETNTIRLIYKTAHTFEVHINENVFDVPVRLKPGNALTKFTCEGDVKCQHLCATYKPT</sequence>
<organism evidence="1 2">
    <name type="scientific">Bursaphelenchus okinawaensis</name>
    <dbReference type="NCBI Taxonomy" id="465554"/>
    <lineage>
        <taxon>Eukaryota</taxon>
        <taxon>Metazoa</taxon>
        <taxon>Ecdysozoa</taxon>
        <taxon>Nematoda</taxon>
        <taxon>Chromadorea</taxon>
        <taxon>Rhabditida</taxon>
        <taxon>Tylenchina</taxon>
        <taxon>Tylenchomorpha</taxon>
        <taxon>Aphelenchoidea</taxon>
        <taxon>Aphelenchoididae</taxon>
        <taxon>Bursaphelenchus</taxon>
    </lineage>
</organism>
<dbReference type="Proteomes" id="UP000614601">
    <property type="component" value="Unassembled WGS sequence"/>
</dbReference>